<dbReference type="GO" id="GO:0016020">
    <property type="term" value="C:membrane"/>
    <property type="evidence" value="ECO:0007669"/>
    <property type="project" value="UniProtKB-SubCell"/>
</dbReference>
<dbReference type="OrthoDB" id="434519at2759"/>
<proteinExistence type="predicted"/>
<protein>
    <submittedName>
        <fullName evidence="7">Sulfite exporter TauE/SafE protein</fullName>
    </submittedName>
</protein>
<feature type="transmembrane region" description="Helical" evidence="6">
    <location>
        <begin position="75"/>
        <end position="98"/>
    </location>
</feature>
<evidence type="ECO:0000256" key="2">
    <source>
        <dbReference type="ARBA" id="ARBA00022692"/>
    </source>
</evidence>
<evidence type="ECO:0000313" key="7">
    <source>
        <dbReference type="EMBL" id="KFG33641.1"/>
    </source>
</evidence>
<dbReference type="VEuPathDB" id="ToxoDB:TGP89_205300"/>
<keyword evidence="3 6" id="KW-1133">Transmembrane helix</keyword>
<sequence>MEKHCSACSAECVYTPTSPRGDGESPTRRRSRQSFFPFTLWCRRPWFFLELFPSQSHAQERRVSRGKMGSRRVRAFSSWASTAVTIAVLVAVSLISFLPSPHSEPACSESSPACPPYVATSSFAPWLFADAVLDLPSAGHEDRLLFGLRGDPQEAPNTALLFAPRRLGATEDSEKQAKSVSDLANPLDVVGVLAIGIASIIAVAAGAGGGAIYVPIMILVMGFTVYEATATSQALMFGGSLAGTSLNLFRRHPYADRPAIDLDLVLLMGPMQIAGATFGLVINRCWPVYLIMALLVVLLFATAYKTFRQMMRLKHEGAAARKQLEQRSGSLCEALEEEEQEEERARLSRVAGDNVKSGSDPRGPCLSADAEPAATADNETLEGRGVEKPGAAKRDLELVTVTQSETENSDGDAERLKAKREINSHAANADPKSSEEEKGSGFADSSPGAVRLPFPQSLRYALRGHSPIKWFAMFVVYAINLAFTIIKGGPRTRWEIVSYCGSAYWGVYVLGAAFLMSCSYAAAMWLWRNNEKERGKIEVEGTTRAQPKKGELEYSFAHVHSLMGISLVAGMMAGIIGIGGGLILGPFLLVKGVPPAVTTSVNTTMILFTSSSAAAISVASGNAPWDYCLLLFGVCFLTTLIGKALVDKFVKRYHADYILVLLLLVIMLGSVVCTVVSGILTIKKGDPRDMSFKSPCY</sequence>
<feature type="transmembrane region" description="Helical" evidence="6">
    <location>
        <begin position="562"/>
        <end position="589"/>
    </location>
</feature>
<feature type="transmembrane region" description="Helical" evidence="6">
    <location>
        <begin position="601"/>
        <end position="620"/>
    </location>
</feature>
<comment type="caution">
    <text evidence="7">The sequence shown here is derived from an EMBL/GenBank/DDBJ whole genome shotgun (WGS) entry which is preliminary data.</text>
</comment>
<dbReference type="InterPro" id="IPR002781">
    <property type="entry name" value="TM_pro_TauE-like"/>
</dbReference>
<feature type="transmembrane region" description="Helical" evidence="6">
    <location>
        <begin position="288"/>
        <end position="307"/>
    </location>
</feature>
<feature type="compositionally biased region" description="Basic and acidic residues" evidence="5">
    <location>
        <begin position="381"/>
        <end position="394"/>
    </location>
</feature>
<dbReference type="AlphaFoldDB" id="A0A086JNC3"/>
<feature type="transmembrane region" description="Helical" evidence="6">
    <location>
        <begin position="506"/>
        <end position="527"/>
    </location>
</feature>
<evidence type="ECO:0000256" key="3">
    <source>
        <dbReference type="ARBA" id="ARBA00022989"/>
    </source>
</evidence>
<comment type="subcellular location">
    <subcellularLocation>
        <location evidence="1">Membrane</location>
        <topology evidence="1">Multi-pass membrane protein</topology>
    </subcellularLocation>
</comment>
<dbReference type="PANTHER" id="PTHR14255">
    <property type="entry name" value="CEREBLON"/>
    <property type="match status" value="1"/>
</dbReference>
<feature type="region of interest" description="Disordered" evidence="5">
    <location>
        <begin position="422"/>
        <end position="447"/>
    </location>
</feature>
<evidence type="ECO:0000256" key="5">
    <source>
        <dbReference type="SAM" id="MobiDB-lite"/>
    </source>
</evidence>
<dbReference type="PANTHER" id="PTHR14255:SF3">
    <property type="entry name" value="SULFITE EXPORTER TAUE_SAFE FAMILY PROTEIN 5-RELATED"/>
    <property type="match status" value="1"/>
</dbReference>
<evidence type="ECO:0000256" key="4">
    <source>
        <dbReference type="ARBA" id="ARBA00023136"/>
    </source>
</evidence>
<evidence type="ECO:0000256" key="6">
    <source>
        <dbReference type="SAM" id="Phobius"/>
    </source>
</evidence>
<feature type="transmembrane region" description="Helical" evidence="6">
    <location>
        <begin position="627"/>
        <end position="646"/>
    </location>
</feature>
<organism evidence="7 8">
    <name type="scientific">Toxoplasma gondii p89</name>
    <dbReference type="NCBI Taxonomy" id="943119"/>
    <lineage>
        <taxon>Eukaryota</taxon>
        <taxon>Sar</taxon>
        <taxon>Alveolata</taxon>
        <taxon>Apicomplexa</taxon>
        <taxon>Conoidasida</taxon>
        <taxon>Coccidia</taxon>
        <taxon>Eucoccidiorida</taxon>
        <taxon>Eimeriorina</taxon>
        <taxon>Sarcocystidae</taxon>
        <taxon>Toxoplasma</taxon>
    </lineage>
</organism>
<dbReference type="Pfam" id="PF01925">
    <property type="entry name" value="TauE"/>
    <property type="match status" value="2"/>
</dbReference>
<gene>
    <name evidence="7" type="ORF">TGP89_205300</name>
</gene>
<feature type="region of interest" description="Disordered" evidence="5">
    <location>
        <begin position="332"/>
        <end position="394"/>
    </location>
</feature>
<evidence type="ECO:0000313" key="8">
    <source>
        <dbReference type="Proteomes" id="UP000028828"/>
    </source>
</evidence>
<feature type="transmembrane region" description="Helical" evidence="6">
    <location>
        <begin position="260"/>
        <end position="282"/>
    </location>
</feature>
<feature type="transmembrane region" description="Helical" evidence="6">
    <location>
        <begin position="658"/>
        <end position="682"/>
    </location>
</feature>
<keyword evidence="2 6" id="KW-0812">Transmembrane</keyword>
<name>A0A086JNC3_TOXGO</name>
<reference evidence="7 8" key="1">
    <citation type="submission" date="2014-03" db="EMBL/GenBank/DDBJ databases">
        <authorList>
            <person name="Sibley D."/>
            <person name="Venepally P."/>
            <person name="Karamycheva S."/>
            <person name="Hadjithomas M."/>
            <person name="Khan A."/>
            <person name="Brunk B."/>
            <person name="Roos D."/>
            <person name="Caler E."/>
            <person name="Lorenzi H."/>
        </authorList>
    </citation>
    <scope>NUCLEOTIDE SEQUENCE [LARGE SCALE GENOMIC DNA]</scope>
    <source>
        <strain evidence="8">p89</strain>
    </source>
</reference>
<dbReference type="GO" id="GO:0031464">
    <property type="term" value="C:Cul4A-RING E3 ubiquitin ligase complex"/>
    <property type="evidence" value="ECO:0007669"/>
    <property type="project" value="TreeGrafter"/>
</dbReference>
<feature type="transmembrane region" description="Helical" evidence="6">
    <location>
        <begin position="468"/>
        <end position="486"/>
    </location>
</feature>
<dbReference type="GO" id="GO:0016567">
    <property type="term" value="P:protein ubiquitination"/>
    <property type="evidence" value="ECO:0007669"/>
    <property type="project" value="TreeGrafter"/>
</dbReference>
<dbReference type="EMBL" id="AEYI02001744">
    <property type="protein sequence ID" value="KFG33641.1"/>
    <property type="molecule type" value="Genomic_DNA"/>
</dbReference>
<evidence type="ECO:0000256" key="1">
    <source>
        <dbReference type="ARBA" id="ARBA00004141"/>
    </source>
</evidence>
<keyword evidence="4 6" id="KW-0472">Membrane</keyword>
<accession>A0A086JNC3</accession>
<dbReference type="Proteomes" id="UP000028828">
    <property type="component" value="Unassembled WGS sequence"/>
</dbReference>
<feature type="transmembrane region" description="Helical" evidence="6">
    <location>
        <begin position="189"/>
        <end position="214"/>
    </location>
</feature>